<dbReference type="PRINTS" id="PR00237">
    <property type="entry name" value="GPCRRHODOPSN"/>
</dbReference>
<keyword evidence="8" id="KW-1185">Reference proteome</keyword>
<keyword evidence="4 5" id="KW-0472">Membrane</keyword>
<comment type="subcellular location">
    <subcellularLocation>
        <location evidence="1">Membrane</location>
    </subcellularLocation>
</comment>
<dbReference type="Proteomes" id="UP001159427">
    <property type="component" value="Unassembled WGS sequence"/>
</dbReference>
<evidence type="ECO:0000313" key="8">
    <source>
        <dbReference type="Proteomes" id="UP001159427"/>
    </source>
</evidence>
<dbReference type="InterPro" id="IPR000276">
    <property type="entry name" value="GPCR_Rhodpsn"/>
</dbReference>
<evidence type="ECO:0000256" key="4">
    <source>
        <dbReference type="ARBA" id="ARBA00023136"/>
    </source>
</evidence>
<accession>A0ABN8M0N8</accession>
<keyword evidence="3 5" id="KW-1133">Transmembrane helix</keyword>
<proteinExistence type="predicted"/>
<evidence type="ECO:0000259" key="6">
    <source>
        <dbReference type="PROSITE" id="PS50262"/>
    </source>
</evidence>
<reference evidence="7 8" key="1">
    <citation type="submission" date="2022-05" db="EMBL/GenBank/DDBJ databases">
        <authorList>
            <consortium name="Genoscope - CEA"/>
            <person name="William W."/>
        </authorList>
    </citation>
    <scope>NUCLEOTIDE SEQUENCE [LARGE SCALE GENOMIC DNA]</scope>
</reference>
<name>A0ABN8M0N8_9CNID</name>
<gene>
    <name evidence="7" type="ORF">PEVE_00012921</name>
</gene>
<keyword evidence="2 5" id="KW-0812">Transmembrane</keyword>
<dbReference type="InterPro" id="IPR017452">
    <property type="entry name" value="GPCR_Rhodpsn_7TM"/>
</dbReference>
<protein>
    <recommendedName>
        <fullName evidence="6">G-protein coupled receptors family 1 profile domain-containing protein</fullName>
    </recommendedName>
</protein>
<organism evidence="7 8">
    <name type="scientific">Porites evermanni</name>
    <dbReference type="NCBI Taxonomy" id="104178"/>
    <lineage>
        <taxon>Eukaryota</taxon>
        <taxon>Metazoa</taxon>
        <taxon>Cnidaria</taxon>
        <taxon>Anthozoa</taxon>
        <taxon>Hexacorallia</taxon>
        <taxon>Scleractinia</taxon>
        <taxon>Fungiina</taxon>
        <taxon>Poritidae</taxon>
        <taxon>Porites</taxon>
    </lineage>
</organism>
<evidence type="ECO:0000256" key="3">
    <source>
        <dbReference type="ARBA" id="ARBA00022989"/>
    </source>
</evidence>
<dbReference type="SUPFAM" id="SSF81321">
    <property type="entry name" value="Family A G protein-coupled receptor-like"/>
    <property type="match status" value="1"/>
</dbReference>
<evidence type="ECO:0000256" key="2">
    <source>
        <dbReference type="ARBA" id="ARBA00022692"/>
    </source>
</evidence>
<evidence type="ECO:0000256" key="1">
    <source>
        <dbReference type="ARBA" id="ARBA00004370"/>
    </source>
</evidence>
<dbReference type="EMBL" id="CALNXI010000196">
    <property type="protein sequence ID" value="CAH3021817.1"/>
    <property type="molecule type" value="Genomic_DNA"/>
</dbReference>
<evidence type="ECO:0000256" key="5">
    <source>
        <dbReference type="SAM" id="Phobius"/>
    </source>
</evidence>
<dbReference type="Gene3D" id="1.20.1070.10">
    <property type="entry name" value="Rhodopsin 7-helix transmembrane proteins"/>
    <property type="match status" value="1"/>
</dbReference>
<feature type="transmembrane region" description="Helical" evidence="5">
    <location>
        <begin position="74"/>
        <end position="98"/>
    </location>
</feature>
<evidence type="ECO:0000313" key="7">
    <source>
        <dbReference type="EMBL" id="CAH3021817.1"/>
    </source>
</evidence>
<feature type="domain" description="G-protein coupled receptors family 1 profile" evidence="6">
    <location>
        <begin position="53"/>
        <end position="128"/>
    </location>
</feature>
<sequence length="128" mass="14422">MAELTNYSFESDNQTHETNTLLHCSVKITGEVHDQLIFIPVVNSFLSIIALLGNTLILVALRKELASLQATSKLLYRNLAITDLCVGVIVQPLCVAYWSSVLTETWNTCYYAIAQYPLQPLSWAWRLC</sequence>
<feature type="transmembrane region" description="Helical" evidence="5">
    <location>
        <begin position="37"/>
        <end position="62"/>
    </location>
</feature>
<comment type="caution">
    <text evidence="7">The sequence shown here is derived from an EMBL/GenBank/DDBJ whole genome shotgun (WGS) entry which is preliminary data.</text>
</comment>
<dbReference type="PROSITE" id="PS50262">
    <property type="entry name" value="G_PROTEIN_RECEP_F1_2"/>
    <property type="match status" value="1"/>
</dbReference>